<dbReference type="FunFam" id="3.40.50.300:FF:000056">
    <property type="entry name" value="Cell division ATP-binding protein FtsE"/>
    <property type="match status" value="1"/>
</dbReference>
<dbReference type="InterPro" id="IPR017871">
    <property type="entry name" value="ABC_transporter-like_CS"/>
</dbReference>
<dbReference type="GO" id="GO:0022857">
    <property type="term" value="F:transmembrane transporter activity"/>
    <property type="evidence" value="ECO:0007669"/>
    <property type="project" value="TreeGrafter"/>
</dbReference>
<dbReference type="KEGG" id="dcb:C3Y92_09010"/>
<dbReference type="AlphaFoldDB" id="A0A4P6HL15"/>
<protein>
    <recommendedName>
        <fullName evidence="3">Cell division ATP-binding protein FtsE</fullName>
    </recommendedName>
</protein>
<dbReference type="GO" id="GO:0005524">
    <property type="term" value="F:ATP binding"/>
    <property type="evidence" value="ECO:0007669"/>
    <property type="project" value="UniProtKB-KW"/>
</dbReference>
<dbReference type="GO" id="GO:0016887">
    <property type="term" value="F:ATP hydrolysis activity"/>
    <property type="evidence" value="ECO:0007669"/>
    <property type="project" value="InterPro"/>
</dbReference>
<dbReference type="PANTHER" id="PTHR24220:SF689">
    <property type="entry name" value="LIPOPROTEIN-RELEASING SYSTEM ATP-BINDING PROTEIN LOLD"/>
    <property type="match status" value="1"/>
</dbReference>
<dbReference type="CDD" id="cd03255">
    <property type="entry name" value="ABC_MJ0796_LolCDE_FtsE"/>
    <property type="match status" value="1"/>
</dbReference>
<evidence type="ECO:0000256" key="5">
    <source>
        <dbReference type="ARBA" id="ARBA00022741"/>
    </source>
</evidence>
<gene>
    <name evidence="8" type="ORF">C3Y92_09010</name>
</gene>
<dbReference type="OrthoDB" id="9809450at2"/>
<dbReference type="EMBL" id="CP026538">
    <property type="protein sequence ID" value="QAZ67356.1"/>
    <property type="molecule type" value="Genomic_DNA"/>
</dbReference>
<evidence type="ECO:0000256" key="4">
    <source>
        <dbReference type="ARBA" id="ARBA00022448"/>
    </source>
</evidence>
<evidence type="ECO:0000313" key="8">
    <source>
        <dbReference type="EMBL" id="QAZ67356.1"/>
    </source>
</evidence>
<proteinExistence type="inferred from homology"/>
<evidence type="ECO:0000256" key="3">
    <source>
        <dbReference type="ARBA" id="ARBA00020019"/>
    </source>
</evidence>
<dbReference type="PANTHER" id="PTHR24220">
    <property type="entry name" value="IMPORT ATP-BINDING PROTEIN"/>
    <property type="match status" value="1"/>
</dbReference>
<sequence length="234" mass="24776">MLVAKDIVKTFAGEAGNAPALRGVSLTVTAGEFVAVVGRSGSGKSTLLNILSSLLTPDGGQVLYQGRDLAALSARERDKLRATDFSMVFQMHHLLPYLTAFENVLTPFLSGWRPVDAARKAFALECLDRVGLADKAKRLPGKLSGGEQQRVAIARALVTRPRALFADEPTGSLDGGTGRQIMDILADLNKEGLTVVLVTHEPLYARMAGRLVEIADGRLAADNGTPAPAPSTTV</sequence>
<dbReference type="InterPro" id="IPR017911">
    <property type="entry name" value="MacB-like_ATP-bd"/>
</dbReference>
<dbReference type="GO" id="GO:0005886">
    <property type="term" value="C:plasma membrane"/>
    <property type="evidence" value="ECO:0007669"/>
    <property type="project" value="UniProtKB-ARBA"/>
</dbReference>
<keyword evidence="6 8" id="KW-0067">ATP-binding</keyword>
<evidence type="ECO:0000256" key="1">
    <source>
        <dbReference type="ARBA" id="ARBA00002579"/>
    </source>
</evidence>
<dbReference type="PROSITE" id="PS50893">
    <property type="entry name" value="ABC_TRANSPORTER_2"/>
    <property type="match status" value="1"/>
</dbReference>
<feature type="domain" description="ABC transporter" evidence="7">
    <location>
        <begin position="2"/>
        <end position="233"/>
    </location>
</feature>
<dbReference type="PROSITE" id="PS00211">
    <property type="entry name" value="ABC_TRANSPORTER_1"/>
    <property type="match status" value="1"/>
</dbReference>
<accession>A0A4P6HL15</accession>
<dbReference type="SMART" id="SM00382">
    <property type="entry name" value="AAA"/>
    <property type="match status" value="1"/>
</dbReference>
<dbReference type="InterPro" id="IPR003593">
    <property type="entry name" value="AAA+_ATPase"/>
</dbReference>
<keyword evidence="4" id="KW-0813">Transport</keyword>
<organism evidence="8 9">
    <name type="scientific">Solidesulfovibrio carbinolicus</name>
    <dbReference type="NCBI Taxonomy" id="296842"/>
    <lineage>
        <taxon>Bacteria</taxon>
        <taxon>Pseudomonadati</taxon>
        <taxon>Thermodesulfobacteriota</taxon>
        <taxon>Desulfovibrionia</taxon>
        <taxon>Desulfovibrionales</taxon>
        <taxon>Desulfovibrionaceae</taxon>
        <taxon>Solidesulfovibrio</taxon>
    </lineage>
</organism>
<comment type="similarity">
    <text evidence="2">Belongs to the ABC transporter superfamily.</text>
</comment>
<keyword evidence="9" id="KW-1185">Reference proteome</keyword>
<dbReference type="InterPro" id="IPR003439">
    <property type="entry name" value="ABC_transporter-like_ATP-bd"/>
</dbReference>
<comment type="function">
    <text evidence="1">Part of the ABC transporter FtsEX involved in cellular division. Important for assembly or stability of the septal ring.</text>
</comment>
<evidence type="ECO:0000259" key="7">
    <source>
        <dbReference type="PROSITE" id="PS50893"/>
    </source>
</evidence>
<evidence type="ECO:0000313" key="9">
    <source>
        <dbReference type="Proteomes" id="UP000293296"/>
    </source>
</evidence>
<dbReference type="Pfam" id="PF00005">
    <property type="entry name" value="ABC_tran"/>
    <property type="match status" value="1"/>
</dbReference>
<dbReference type="Gene3D" id="3.40.50.300">
    <property type="entry name" value="P-loop containing nucleotide triphosphate hydrolases"/>
    <property type="match status" value="1"/>
</dbReference>
<reference evidence="8 9" key="1">
    <citation type="submission" date="2018-02" db="EMBL/GenBank/DDBJ databases">
        <title>Genome sequence of Desulfovibrio carbinolicus DSM 3852.</title>
        <authorList>
            <person name="Wilbanks E."/>
            <person name="Skennerton C.T."/>
            <person name="Orphan V.J."/>
        </authorList>
    </citation>
    <scope>NUCLEOTIDE SEQUENCE [LARGE SCALE GENOMIC DNA]</scope>
    <source>
        <strain evidence="8 9">DSM 3852</strain>
    </source>
</reference>
<dbReference type="Proteomes" id="UP000293296">
    <property type="component" value="Chromosome"/>
</dbReference>
<dbReference type="InterPro" id="IPR015854">
    <property type="entry name" value="ABC_transpr_LolD-like"/>
</dbReference>
<dbReference type="InterPro" id="IPR027417">
    <property type="entry name" value="P-loop_NTPase"/>
</dbReference>
<dbReference type="SUPFAM" id="SSF52540">
    <property type="entry name" value="P-loop containing nucleoside triphosphate hydrolases"/>
    <property type="match status" value="1"/>
</dbReference>
<name>A0A4P6HL15_9BACT</name>
<keyword evidence="5" id="KW-0547">Nucleotide-binding</keyword>
<evidence type="ECO:0000256" key="6">
    <source>
        <dbReference type="ARBA" id="ARBA00022840"/>
    </source>
</evidence>
<evidence type="ECO:0000256" key="2">
    <source>
        <dbReference type="ARBA" id="ARBA00005417"/>
    </source>
</evidence>
<dbReference type="RefSeq" id="WP_129351869.1">
    <property type="nucleotide sequence ID" value="NZ_CP026538.1"/>
</dbReference>